<accession>A0A6A2X3V0</accession>
<proteinExistence type="predicted"/>
<organism evidence="4 5">
    <name type="scientific">Hibiscus syriacus</name>
    <name type="common">Rose of Sharon</name>
    <dbReference type="NCBI Taxonomy" id="106335"/>
    <lineage>
        <taxon>Eukaryota</taxon>
        <taxon>Viridiplantae</taxon>
        <taxon>Streptophyta</taxon>
        <taxon>Embryophyta</taxon>
        <taxon>Tracheophyta</taxon>
        <taxon>Spermatophyta</taxon>
        <taxon>Magnoliopsida</taxon>
        <taxon>eudicotyledons</taxon>
        <taxon>Gunneridae</taxon>
        <taxon>Pentapetalae</taxon>
        <taxon>rosids</taxon>
        <taxon>malvids</taxon>
        <taxon>Malvales</taxon>
        <taxon>Malvaceae</taxon>
        <taxon>Malvoideae</taxon>
        <taxon>Hibiscus</taxon>
    </lineage>
</organism>
<evidence type="ECO:0000256" key="2">
    <source>
        <dbReference type="ARBA" id="ARBA00022723"/>
    </source>
</evidence>
<dbReference type="GO" id="GO:0046872">
    <property type="term" value="F:metal ion binding"/>
    <property type="evidence" value="ECO:0007669"/>
    <property type="project" value="UniProtKB-KW"/>
</dbReference>
<reference evidence="4" key="1">
    <citation type="submission" date="2019-09" db="EMBL/GenBank/DDBJ databases">
        <title>Draft genome information of white flower Hibiscus syriacus.</title>
        <authorList>
            <person name="Kim Y.-M."/>
        </authorList>
    </citation>
    <scope>NUCLEOTIDE SEQUENCE [LARGE SCALE GENOMIC DNA]</scope>
    <source>
        <strain evidence="4">YM2019G1</strain>
    </source>
</reference>
<name>A0A6A2X3V0_HIBSY</name>
<dbReference type="InterPro" id="IPR027806">
    <property type="entry name" value="HARBI1_dom"/>
</dbReference>
<dbReference type="Pfam" id="PF13359">
    <property type="entry name" value="DDE_Tnp_4"/>
    <property type="match status" value="1"/>
</dbReference>
<dbReference type="GO" id="GO:0016301">
    <property type="term" value="F:kinase activity"/>
    <property type="evidence" value="ECO:0007669"/>
    <property type="project" value="UniProtKB-KW"/>
</dbReference>
<dbReference type="AlphaFoldDB" id="A0A6A2X3V0"/>
<gene>
    <name evidence="4" type="ORF">F3Y22_tig00112249pilonHSYRG00403</name>
</gene>
<sequence>MEISSFTFLGPGDYCYNISSSWFQELDNGFNKKPGDDEDSRGGYEEAKQEEAQWITESQHQKVLFESNHKGKFEAINEYYNHLQVDQLDYSTVNRSRKSASTLAMASTVAADDNDNENENVKVGEHLRLVSKRSRLGISTCHKLVLESIIGIPNIGGSLYTTHVLIMAPKENMGAHFNQRDTERNQKTCYSITVQGVVDQKEVFTNVCIGWPGSMADEKVLEKSALFQRANKGDLRDVWIVGNFGYLLMDWVLVKLHELSMLLGACCVLYNICEMNNEDMNPRLQFELFDDEVALENNLRATNAVHAGDYIAHNLLHHELGGTSFL</sequence>
<evidence type="ECO:0000259" key="3">
    <source>
        <dbReference type="Pfam" id="PF13359"/>
    </source>
</evidence>
<feature type="domain" description="DDE Tnp4" evidence="3">
    <location>
        <begin position="160"/>
        <end position="258"/>
    </location>
</feature>
<dbReference type="EMBL" id="VEPZ02001530">
    <property type="protein sequence ID" value="KAE8669388.1"/>
    <property type="molecule type" value="Genomic_DNA"/>
</dbReference>
<dbReference type="Proteomes" id="UP000436088">
    <property type="component" value="Unassembled WGS sequence"/>
</dbReference>
<comment type="cofactor">
    <cofactor evidence="1">
        <name>a divalent metal cation</name>
        <dbReference type="ChEBI" id="CHEBI:60240"/>
    </cofactor>
</comment>
<evidence type="ECO:0000256" key="1">
    <source>
        <dbReference type="ARBA" id="ARBA00001968"/>
    </source>
</evidence>
<evidence type="ECO:0000313" key="5">
    <source>
        <dbReference type="Proteomes" id="UP000436088"/>
    </source>
</evidence>
<keyword evidence="5" id="KW-1185">Reference proteome</keyword>
<keyword evidence="2" id="KW-0479">Metal-binding</keyword>
<comment type="caution">
    <text evidence="4">The sequence shown here is derived from an EMBL/GenBank/DDBJ whole genome shotgun (WGS) entry which is preliminary data.</text>
</comment>
<evidence type="ECO:0000313" key="4">
    <source>
        <dbReference type="EMBL" id="KAE8669388.1"/>
    </source>
</evidence>
<protein>
    <submittedName>
        <fullName evidence="4">Serine/threonine-protein kinase CBK1-like isoform X1</fullName>
    </submittedName>
</protein>